<keyword evidence="3" id="KW-1185">Reference proteome</keyword>
<feature type="transmembrane region" description="Helical" evidence="1">
    <location>
        <begin position="77"/>
        <end position="95"/>
    </location>
</feature>
<gene>
    <name evidence="2" type="ORF">SAMN05421811_1025</name>
</gene>
<dbReference type="Proteomes" id="UP000199361">
    <property type="component" value="Unassembled WGS sequence"/>
</dbReference>
<keyword evidence="1" id="KW-0812">Transmembrane</keyword>
<accession>A0A1I0BMN6</accession>
<dbReference type="GO" id="GO:0005886">
    <property type="term" value="C:plasma membrane"/>
    <property type="evidence" value="ECO:0007669"/>
    <property type="project" value="UniProtKB-SubCell"/>
</dbReference>
<dbReference type="AlphaFoldDB" id="A0A1I0BMN6"/>
<dbReference type="OrthoDB" id="3686802at2"/>
<feature type="transmembrane region" description="Helical" evidence="1">
    <location>
        <begin position="189"/>
        <end position="212"/>
    </location>
</feature>
<dbReference type="GO" id="GO:0140359">
    <property type="term" value="F:ABC-type transporter activity"/>
    <property type="evidence" value="ECO:0007669"/>
    <property type="project" value="InterPro"/>
</dbReference>
<keyword evidence="1" id="KW-0472">Membrane</keyword>
<feature type="transmembrane region" description="Helical" evidence="1">
    <location>
        <begin position="122"/>
        <end position="145"/>
    </location>
</feature>
<dbReference type="PANTHER" id="PTHR37305">
    <property type="entry name" value="INTEGRAL MEMBRANE PROTEIN-RELATED"/>
    <property type="match status" value="1"/>
</dbReference>
<reference evidence="2 3" key="1">
    <citation type="submission" date="2016-10" db="EMBL/GenBank/DDBJ databases">
        <authorList>
            <person name="de Groot N.N."/>
        </authorList>
    </citation>
    <scope>NUCLEOTIDE SEQUENCE [LARGE SCALE GENOMIC DNA]</scope>
    <source>
        <strain evidence="2 3">CGMCC 4.5598</strain>
    </source>
</reference>
<evidence type="ECO:0000313" key="3">
    <source>
        <dbReference type="Proteomes" id="UP000199361"/>
    </source>
</evidence>
<evidence type="ECO:0000256" key="1">
    <source>
        <dbReference type="SAM" id="Phobius"/>
    </source>
</evidence>
<sequence length="267" mass="28265">MNGPLISKSLRDHRGVTFWWTVGISAFMALYLAVYGSIKESPEVYGPAMIAKFPGPLRDLMGGLADMTSGAGYLQTAVYQLFVPMLFIACATLLANRSLAGPEENGTLELVLTLPVDRRRLVLARLAALALGLLAVAAVTLLVAWGMSVVVDNGVAFGHILAGHLGVLLLGLFHGTVALAVGAATGRRLVASAVVGVWVVAGYMVVTVGRSWDAISWLKWVSPFHYYAEGRPLYEGVPVGDYLVLAGATVVLALTAVLAFDRRDVGV</sequence>
<evidence type="ECO:0000313" key="2">
    <source>
        <dbReference type="EMBL" id="SET08293.1"/>
    </source>
</evidence>
<organism evidence="2 3">
    <name type="scientific">Nonomuraea wenchangensis</name>
    <dbReference type="NCBI Taxonomy" id="568860"/>
    <lineage>
        <taxon>Bacteria</taxon>
        <taxon>Bacillati</taxon>
        <taxon>Actinomycetota</taxon>
        <taxon>Actinomycetes</taxon>
        <taxon>Streptosporangiales</taxon>
        <taxon>Streptosporangiaceae</taxon>
        <taxon>Nonomuraea</taxon>
    </lineage>
</organism>
<dbReference type="Pfam" id="PF12679">
    <property type="entry name" value="ABC2_membrane_2"/>
    <property type="match status" value="1"/>
</dbReference>
<feature type="transmembrane region" description="Helical" evidence="1">
    <location>
        <begin position="157"/>
        <end position="182"/>
    </location>
</feature>
<dbReference type="STRING" id="568860.SAMN05421811_1025"/>
<protein>
    <submittedName>
        <fullName evidence="2">ABC-2 type transport system permease protein</fullName>
    </submittedName>
</protein>
<dbReference type="EMBL" id="FOHX01000002">
    <property type="protein sequence ID" value="SET08293.1"/>
    <property type="molecule type" value="Genomic_DNA"/>
</dbReference>
<proteinExistence type="predicted"/>
<dbReference type="PANTHER" id="PTHR37305:SF1">
    <property type="entry name" value="MEMBRANE PROTEIN"/>
    <property type="match status" value="1"/>
</dbReference>
<dbReference type="RefSeq" id="WP_091077241.1">
    <property type="nucleotide sequence ID" value="NZ_FOHX01000002.1"/>
</dbReference>
<feature type="transmembrane region" description="Helical" evidence="1">
    <location>
        <begin position="16"/>
        <end position="38"/>
    </location>
</feature>
<name>A0A1I0BMN6_9ACTN</name>
<feature type="transmembrane region" description="Helical" evidence="1">
    <location>
        <begin position="242"/>
        <end position="260"/>
    </location>
</feature>
<keyword evidence="1" id="KW-1133">Transmembrane helix</keyword>